<sequence length="125" mass="13868">MSKTVMIVEDNELNMKLFRDLIEAHGYKTVHTRSGLAAMDLAREHHPDLILMDIQLPEISGLDVTRQLKADATLKSIPVIAVTAFAMKGDEERIRQGGCEAYISKPISVTHFIDTIKSFLGDSEG</sequence>
<dbReference type="EMBL" id="LC066377">
    <property type="protein sequence ID" value="BAT28917.1"/>
    <property type="molecule type" value="Genomic_DNA"/>
</dbReference>
<dbReference type="SMART" id="SM00448">
    <property type="entry name" value="REC"/>
    <property type="match status" value="1"/>
</dbReference>
<feature type="modified residue" description="4-aspartylphosphate" evidence="4">
    <location>
        <position position="53"/>
    </location>
</feature>
<dbReference type="PROSITE" id="PS50110">
    <property type="entry name" value="RESPONSE_REGULATORY"/>
    <property type="match status" value="1"/>
</dbReference>
<dbReference type="GO" id="GO:0000160">
    <property type="term" value="P:phosphorelay signal transduction system"/>
    <property type="evidence" value="ECO:0007669"/>
    <property type="project" value="InterPro"/>
</dbReference>
<dbReference type="SUPFAM" id="SSF52172">
    <property type="entry name" value="CheY-like"/>
    <property type="match status" value="1"/>
</dbReference>
<dbReference type="PANTHER" id="PTHR44591:SF3">
    <property type="entry name" value="RESPONSE REGULATORY DOMAIN-CONTAINING PROTEIN"/>
    <property type="match status" value="1"/>
</dbReference>
<dbReference type="RefSeq" id="WP_062229239.1">
    <property type="nucleotide sequence ID" value="NZ_BBWR01000018.1"/>
</dbReference>
<reference evidence="6" key="1">
    <citation type="journal article" date="2015" name="Proc. Natl. Acad. Sci. U.S.A.">
        <title>Bacterial clade with the ribosomal RNA operon on a small plasmid rather than the chromosome.</title>
        <authorList>
            <person name="Anda M."/>
            <person name="Ohtsubo Y."/>
            <person name="Okubo T."/>
            <person name="Sugawara M."/>
            <person name="Nagata Y."/>
            <person name="Tsuda M."/>
            <person name="Minamisawa K."/>
            <person name="Mitsui H."/>
        </authorList>
    </citation>
    <scope>NUCLEOTIDE SEQUENCE</scope>
    <source>
        <strain evidence="6">JCM 14755</strain>
    </source>
</reference>
<dbReference type="PANTHER" id="PTHR44591">
    <property type="entry name" value="STRESS RESPONSE REGULATOR PROTEIN 1"/>
    <property type="match status" value="1"/>
</dbReference>
<feature type="domain" description="Response regulatory" evidence="5">
    <location>
        <begin position="4"/>
        <end position="120"/>
    </location>
</feature>
<keyword evidence="1 4" id="KW-0597">Phosphoprotein</keyword>
<evidence type="ECO:0000256" key="1">
    <source>
        <dbReference type="ARBA" id="ARBA00022553"/>
    </source>
</evidence>
<accession>A0A0P0Z478</accession>
<dbReference type="InterPro" id="IPR011006">
    <property type="entry name" value="CheY-like_superfamily"/>
</dbReference>
<name>A0A0P0Z478_9HYPH</name>
<dbReference type="Gene3D" id="3.40.50.2300">
    <property type="match status" value="1"/>
</dbReference>
<evidence type="ECO:0000259" key="5">
    <source>
        <dbReference type="PROSITE" id="PS50110"/>
    </source>
</evidence>
<evidence type="ECO:0000256" key="4">
    <source>
        <dbReference type="PROSITE-ProRule" id="PRU00169"/>
    </source>
</evidence>
<dbReference type="AlphaFoldDB" id="A0A0P0Z478"/>
<dbReference type="InterPro" id="IPR001789">
    <property type="entry name" value="Sig_transdc_resp-reg_receiver"/>
</dbReference>
<dbReference type="CDD" id="cd17548">
    <property type="entry name" value="REC_DivK-like"/>
    <property type="match status" value="1"/>
</dbReference>
<protein>
    <submittedName>
        <fullName evidence="6">Polar differentiation response regulator</fullName>
    </submittedName>
</protein>
<evidence type="ECO:0000256" key="2">
    <source>
        <dbReference type="ARBA" id="ARBA00023015"/>
    </source>
</evidence>
<proteinExistence type="predicted"/>
<evidence type="ECO:0000256" key="3">
    <source>
        <dbReference type="ARBA" id="ARBA00023163"/>
    </source>
</evidence>
<dbReference type="OrthoDB" id="9801602at2"/>
<organism evidence="6">
    <name type="scientific">Aureimonas frigidaquae</name>
    <dbReference type="NCBI Taxonomy" id="424757"/>
    <lineage>
        <taxon>Bacteria</taxon>
        <taxon>Pseudomonadati</taxon>
        <taxon>Pseudomonadota</taxon>
        <taxon>Alphaproteobacteria</taxon>
        <taxon>Hyphomicrobiales</taxon>
        <taxon>Aurantimonadaceae</taxon>
        <taxon>Aureimonas</taxon>
    </lineage>
</organism>
<dbReference type="InterPro" id="IPR050595">
    <property type="entry name" value="Bact_response_regulator"/>
</dbReference>
<dbReference type="Pfam" id="PF00072">
    <property type="entry name" value="Response_reg"/>
    <property type="match status" value="1"/>
</dbReference>
<keyword evidence="2" id="KW-0805">Transcription regulation</keyword>
<evidence type="ECO:0000313" key="6">
    <source>
        <dbReference type="EMBL" id="BAT28917.1"/>
    </source>
</evidence>
<keyword evidence="3" id="KW-0804">Transcription</keyword>